<protein>
    <submittedName>
        <fullName evidence="2">Uncharacterized protein</fullName>
    </submittedName>
</protein>
<sequence>MEKCENARTNESKEGKTKGRIKERATVHLKATKKHPLGTTDPEMLNESLGSVDEAHRTNSQPANQMKSSEGRDISRELHARPRRNPSANPSPNRRSGYIRECPTSGSIPKRYRDRRHRGPLVKRLLGTAWRGIQGERTMPSCERERAVERWRVWRPGEEEMGCEGST</sequence>
<gene>
    <name evidence="2" type="ORF">FA13DRAFT_207241</name>
</gene>
<feature type="compositionally biased region" description="Low complexity" evidence="1">
    <location>
        <begin position="85"/>
        <end position="96"/>
    </location>
</feature>
<dbReference type="AlphaFoldDB" id="A0A4Y7SFC5"/>
<dbReference type="EMBL" id="QPFP01000136">
    <property type="protein sequence ID" value="TEB20549.1"/>
    <property type="molecule type" value="Genomic_DNA"/>
</dbReference>
<reference evidence="2 3" key="1">
    <citation type="journal article" date="2019" name="Nat. Ecol. Evol.">
        <title>Megaphylogeny resolves global patterns of mushroom evolution.</title>
        <authorList>
            <person name="Varga T."/>
            <person name="Krizsan K."/>
            <person name="Foldi C."/>
            <person name="Dima B."/>
            <person name="Sanchez-Garcia M."/>
            <person name="Sanchez-Ramirez S."/>
            <person name="Szollosi G.J."/>
            <person name="Szarkandi J.G."/>
            <person name="Papp V."/>
            <person name="Albert L."/>
            <person name="Andreopoulos W."/>
            <person name="Angelini C."/>
            <person name="Antonin V."/>
            <person name="Barry K.W."/>
            <person name="Bougher N.L."/>
            <person name="Buchanan P."/>
            <person name="Buyck B."/>
            <person name="Bense V."/>
            <person name="Catcheside P."/>
            <person name="Chovatia M."/>
            <person name="Cooper J."/>
            <person name="Damon W."/>
            <person name="Desjardin D."/>
            <person name="Finy P."/>
            <person name="Geml J."/>
            <person name="Haridas S."/>
            <person name="Hughes K."/>
            <person name="Justo A."/>
            <person name="Karasinski D."/>
            <person name="Kautmanova I."/>
            <person name="Kiss B."/>
            <person name="Kocsube S."/>
            <person name="Kotiranta H."/>
            <person name="LaButti K.M."/>
            <person name="Lechner B.E."/>
            <person name="Liimatainen K."/>
            <person name="Lipzen A."/>
            <person name="Lukacs Z."/>
            <person name="Mihaltcheva S."/>
            <person name="Morgado L.N."/>
            <person name="Niskanen T."/>
            <person name="Noordeloos M.E."/>
            <person name="Ohm R.A."/>
            <person name="Ortiz-Santana B."/>
            <person name="Ovrebo C."/>
            <person name="Racz N."/>
            <person name="Riley R."/>
            <person name="Savchenko A."/>
            <person name="Shiryaev A."/>
            <person name="Soop K."/>
            <person name="Spirin V."/>
            <person name="Szebenyi C."/>
            <person name="Tomsovsky M."/>
            <person name="Tulloss R.E."/>
            <person name="Uehling J."/>
            <person name="Grigoriev I.V."/>
            <person name="Vagvolgyi C."/>
            <person name="Papp T."/>
            <person name="Martin F.M."/>
            <person name="Miettinen O."/>
            <person name="Hibbett D.S."/>
            <person name="Nagy L.G."/>
        </authorList>
    </citation>
    <scope>NUCLEOTIDE SEQUENCE [LARGE SCALE GENOMIC DNA]</scope>
    <source>
        <strain evidence="2 3">FP101781</strain>
    </source>
</reference>
<comment type="caution">
    <text evidence="2">The sequence shown here is derived from an EMBL/GenBank/DDBJ whole genome shotgun (WGS) entry which is preliminary data.</text>
</comment>
<dbReference type="Proteomes" id="UP000298030">
    <property type="component" value="Unassembled WGS sequence"/>
</dbReference>
<keyword evidence="3" id="KW-1185">Reference proteome</keyword>
<feature type="region of interest" description="Disordered" evidence="1">
    <location>
        <begin position="1"/>
        <end position="116"/>
    </location>
</feature>
<evidence type="ECO:0000256" key="1">
    <source>
        <dbReference type="SAM" id="MobiDB-lite"/>
    </source>
</evidence>
<feature type="compositionally biased region" description="Polar residues" evidence="1">
    <location>
        <begin position="58"/>
        <end position="68"/>
    </location>
</feature>
<accession>A0A4Y7SFC5</accession>
<organism evidence="2 3">
    <name type="scientific">Coprinellus micaceus</name>
    <name type="common">Glistening ink-cap mushroom</name>
    <name type="synonym">Coprinus micaceus</name>
    <dbReference type="NCBI Taxonomy" id="71717"/>
    <lineage>
        <taxon>Eukaryota</taxon>
        <taxon>Fungi</taxon>
        <taxon>Dikarya</taxon>
        <taxon>Basidiomycota</taxon>
        <taxon>Agaricomycotina</taxon>
        <taxon>Agaricomycetes</taxon>
        <taxon>Agaricomycetidae</taxon>
        <taxon>Agaricales</taxon>
        <taxon>Agaricineae</taxon>
        <taxon>Psathyrellaceae</taxon>
        <taxon>Coprinellus</taxon>
    </lineage>
</organism>
<evidence type="ECO:0000313" key="2">
    <source>
        <dbReference type="EMBL" id="TEB20549.1"/>
    </source>
</evidence>
<proteinExistence type="predicted"/>
<feature type="compositionally biased region" description="Basic and acidic residues" evidence="1">
    <location>
        <begin position="69"/>
        <end position="80"/>
    </location>
</feature>
<name>A0A4Y7SFC5_COPMI</name>
<evidence type="ECO:0000313" key="3">
    <source>
        <dbReference type="Proteomes" id="UP000298030"/>
    </source>
</evidence>
<feature type="compositionally biased region" description="Basic and acidic residues" evidence="1">
    <location>
        <begin position="1"/>
        <end position="26"/>
    </location>
</feature>